<gene>
    <name evidence="1" type="ORF">ACFQ5P_18985</name>
</gene>
<dbReference type="RefSeq" id="WP_379107626.1">
    <property type="nucleotide sequence ID" value="NZ_JBHTOQ010000051.1"/>
</dbReference>
<dbReference type="Gene3D" id="1.10.3230.30">
    <property type="entry name" value="Phage gp6-like head-tail connector protein"/>
    <property type="match status" value="1"/>
</dbReference>
<organism evidence="1 2">
    <name type="scientific">Paracoccus nototheniae</name>
    <dbReference type="NCBI Taxonomy" id="2489002"/>
    <lineage>
        <taxon>Bacteria</taxon>
        <taxon>Pseudomonadati</taxon>
        <taxon>Pseudomonadota</taxon>
        <taxon>Alphaproteobacteria</taxon>
        <taxon>Rhodobacterales</taxon>
        <taxon>Paracoccaceae</taxon>
        <taxon>Paracoccus</taxon>
    </lineage>
</organism>
<keyword evidence="2" id="KW-1185">Reference proteome</keyword>
<evidence type="ECO:0000313" key="1">
    <source>
        <dbReference type="EMBL" id="MFD1483383.1"/>
    </source>
</evidence>
<protein>
    <submittedName>
        <fullName evidence="1">Head-tail connector protein</fullName>
    </submittedName>
</protein>
<dbReference type="InterPro" id="IPR006450">
    <property type="entry name" value="Phage_HK97_gp6-like"/>
</dbReference>
<comment type="caution">
    <text evidence="1">The sequence shown here is derived from an EMBL/GenBank/DDBJ whole genome shotgun (WGS) entry which is preliminary data.</text>
</comment>
<dbReference type="Proteomes" id="UP001597302">
    <property type="component" value="Unassembled WGS sequence"/>
</dbReference>
<feature type="non-terminal residue" evidence="1">
    <location>
        <position position="79"/>
    </location>
</feature>
<dbReference type="CDD" id="cd08054">
    <property type="entry name" value="gp6"/>
    <property type="match status" value="1"/>
</dbReference>
<name>A0ABW4E302_9RHOB</name>
<dbReference type="NCBIfam" id="TIGR01560">
    <property type="entry name" value="put_DNA_pack"/>
    <property type="match status" value="1"/>
</dbReference>
<dbReference type="Pfam" id="PF05135">
    <property type="entry name" value="Phage_connect_1"/>
    <property type="match status" value="1"/>
</dbReference>
<reference evidence="2" key="1">
    <citation type="journal article" date="2019" name="Int. J. Syst. Evol. Microbiol.">
        <title>The Global Catalogue of Microorganisms (GCM) 10K type strain sequencing project: providing services to taxonomists for standard genome sequencing and annotation.</title>
        <authorList>
            <consortium name="The Broad Institute Genomics Platform"/>
            <consortium name="The Broad Institute Genome Sequencing Center for Infectious Disease"/>
            <person name="Wu L."/>
            <person name="Ma J."/>
        </authorList>
    </citation>
    <scope>NUCLEOTIDE SEQUENCE [LARGE SCALE GENOMIC DNA]</scope>
    <source>
        <strain evidence="2">CCM 8875</strain>
    </source>
</reference>
<accession>A0ABW4E302</accession>
<evidence type="ECO:0000313" key="2">
    <source>
        <dbReference type="Proteomes" id="UP001597302"/>
    </source>
</evidence>
<dbReference type="InterPro" id="IPR021146">
    <property type="entry name" value="Phage_gp6-like_head-tail"/>
</dbReference>
<sequence length="79" mass="8539">MSVTVPELRAQLNLEHELDDSLLTQKIEAASAYCASYIGKPIPDRCPAAIKQGVMMLAAFWFDIRSAGTTGGNPVMVPM</sequence>
<dbReference type="EMBL" id="JBHTOQ010000051">
    <property type="protein sequence ID" value="MFD1483383.1"/>
    <property type="molecule type" value="Genomic_DNA"/>
</dbReference>
<proteinExistence type="predicted"/>